<name>A0A7G9YI67_9EURY</name>
<dbReference type="GO" id="GO:0097588">
    <property type="term" value="P:archaeal or bacterial-type flagellum-dependent cell motility"/>
    <property type="evidence" value="ECO:0007669"/>
    <property type="project" value="InterPro"/>
</dbReference>
<dbReference type="AlphaFoldDB" id="A0A7G9YI67"/>
<dbReference type="PANTHER" id="PTHR35903">
    <property type="entry name" value="FLAGELLIN B1"/>
    <property type="match status" value="1"/>
</dbReference>
<dbReference type="PANTHER" id="PTHR35903:SF1">
    <property type="entry name" value="FLAGELLIN B1"/>
    <property type="match status" value="1"/>
</dbReference>
<keyword evidence="2" id="KW-0969">Cilium</keyword>
<reference evidence="2" key="1">
    <citation type="submission" date="2020-06" db="EMBL/GenBank/DDBJ databases">
        <title>Unique genomic features of the anaerobic methanotrophic archaea.</title>
        <authorList>
            <person name="Chadwick G.L."/>
            <person name="Skennerton C.T."/>
            <person name="Laso-Perez R."/>
            <person name="Leu A.O."/>
            <person name="Speth D.R."/>
            <person name="Yu H."/>
            <person name="Morgan-Lang C."/>
            <person name="Hatzenpichler R."/>
            <person name="Goudeau D."/>
            <person name="Malmstrom R."/>
            <person name="Brazelton W.J."/>
            <person name="Woyke T."/>
            <person name="Hallam S.J."/>
            <person name="Tyson G.W."/>
            <person name="Wegener G."/>
            <person name="Boetius A."/>
            <person name="Orphan V."/>
        </authorList>
    </citation>
    <scope>NUCLEOTIDE SEQUENCE</scope>
</reference>
<keyword evidence="2" id="KW-0282">Flagellum</keyword>
<accession>A0A7G9YI67</accession>
<organism evidence="2">
    <name type="scientific">Candidatus Methanogaster sp. ANME-2c ERB4</name>
    <dbReference type="NCBI Taxonomy" id="2759911"/>
    <lineage>
        <taxon>Archaea</taxon>
        <taxon>Methanobacteriati</taxon>
        <taxon>Methanobacteriota</taxon>
        <taxon>Stenosarchaea group</taxon>
        <taxon>Methanomicrobia</taxon>
        <taxon>Methanosarcinales</taxon>
        <taxon>ANME-2 cluster</taxon>
        <taxon>Candidatus Methanogasteraceae</taxon>
        <taxon>Candidatus Methanogaster</taxon>
    </lineage>
</organism>
<dbReference type="InterPro" id="IPR002774">
    <property type="entry name" value="Flagellin_arc-type"/>
</dbReference>
<keyword evidence="1" id="KW-0812">Transmembrane</keyword>
<keyword evidence="1" id="KW-0472">Membrane</keyword>
<dbReference type="GO" id="GO:0005198">
    <property type="term" value="F:structural molecule activity"/>
    <property type="evidence" value="ECO:0007669"/>
    <property type="project" value="InterPro"/>
</dbReference>
<sequence length="199" mass="21301">MMIDDCRADVGASILILFIATILITGIVVTALTGTTNMFVNKAAKTGDESKERVATGITILSVSGKMTGDGISSFGILIEPITGSGIITIDALVIRVGVAGRTPVFLRYNKTSDSYGDGFFNVSRWIRIKGDAADRADDPYIECGDMIELGIDTTASASDFSPNTEITILLLLEEGFDARTEFRTPLTYVSGEYVELHG</sequence>
<feature type="transmembrane region" description="Helical" evidence="1">
    <location>
        <begin position="12"/>
        <end position="32"/>
    </location>
</feature>
<evidence type="ECO:0000256" key="1">
    <source>
        <dbReference type="SAM" id="Phobius"/>
    </source>
</evidence>
<gene>
    <name evidence="2" type="primary">flaB2</name>
    <name evidence="2" type="ORF">FJIOJMEM_00027</name>
</gene>
<dbReference type="EMBL" id="MT631271">
    <property type="protein sequence ID" value="QNO47701.1"/>
    <property type="molecule type" value="Genomic_DNA"/>
</dbReference>
<keyword evidence="1" id="KW-1133">Transmembrane helix</keyword>
<keyword evidence="2" id="KW-0966">Cell projection</keyword>
<proteinExistence type="predicted"/>
<dbReference type="Pfam" id="PF01917">
    <property type="entry name" value="Flagellin_arch-type"/>
    <property type="match status" value="1"/>
</dbReference>
<protein>
    <submittedName>
        <fullName evidence="2">Flagellin B2</fullName>
    </submittedName>
</protein>
<evidence type="ECO:0000313" key="2">
    <source>
        <dbReference type="EMBL" id="QNO47701.1"/>
    </source>
</evidence>